<dbReference type="InterPro" id="IPR006070">
    <property type="entry name" value="Sua5-like_dom"/>
</dbReference>
<dbReference type="GO" id="GO:0061710">
    <property type="term" value="F:L-threonylcarbamoyladenylate synthase"/>
    <property type="evidence" value="ECO:0007669"/>
    <property type="project" value="UniProtKB-EC"/>
</dbReference>
<evidence type="ECO:0000256" key="4">
    <source>
        <dbReference type="ARBA" id="ARBA00022490"/>
    </source>
</evidence>
<keyword evidence="5" id="KW-0808">Transferase</keyword>
<comment type="caution">
    <text evidence="9">The sequence shown here is derived from an EMBL/GenBank/DDBJ whole genome shotgun (WGS) entry which is preliminary data.</text>
</comment>
<evidence type="ECO:0000256" key="6">
    <source>
        <dbReference type="ARBA" id="ARBA00048366"/>
    </source>
</evidence>
<evidence type="ECO:0000256" key="5">
    <source>
        <dbReference type="ARBA" id="ARBA00022679"/>
    </source>
</evidence>
<sequence>MSPSFPPDSGPIHSGPLPPSSGPRVSADPRAAAAGLRAGGVWAFPTETFYGLGCAIFHADAVRRVYQLKRRPVQRPLPVLAGHIDQLAALVRLDEAPAGLLDLFWPGSLTVLLSPLPGLSAALPPQVCGPTGKLAVRVTPHPLTAQLALACGCPLTSSSANLSGQPAARLAADLPPELLTALSDARDGVLDAGPEPRGGLPSSIVDPLPDGRLRLVRAGAVSAGALAEAGFACLG</sequence>
<comment type="similarity">
    <text evidence="2">Belongs to the SUA5 family.</text>
</comment>
<evidence type="ECO:0000259" key="8">
    <source>
        <dbReference type="PROSITE" id="PS51163"/>
    </source>
</evidence>
<dbReference type="PROSITE" id="PS51163">
    <property type="entry name" value="YRDC"/>
    <property type="match status" value="1"/>
</dbReference>
<dbReference type="Pfam" id="PF01300">
    <property type="entry name" value="Sua5_yciO_yrdC"/>
    <property type="match status" value="1"/>
</dbReference>
<dbReference type="PANTHER" id="PTHR17490:SF18">
    <property type="entry name" value="THREONYLCARBAMOYL-AMP SYNTHASE"/>
    <property type="match status" value="1"/>
</dbReference>
<dbReference type="InterPro" id="IPR017945">
    <property type="entry name" value="DHBP_synth_RibB-like_a/b_dom"/>
</dbReference>
<organism evidence="9 10">
    <name type="scientific">Candidatus Desulfovibrio intestinavium</name>
    <dbReference type="NCBI Taxonomy" id="2838534"/>
    <lineage>
        <taxon>Bacteria</taxon>
        <taxon>Pseudomonadati</taxon>
        <taxon>Thermodesulfobacteriota</taxon>
        <taxon>Desulfovibrionia</taxon>
        <taxon>Desulfovibrionales</taxon>
        <taxon>Desulfovibrionaceae</taxon>
        <taxon>Desulfovibrio</taxon>
    </lineage>
</organism>
<dbReference type="EC" id="2.7.7.87" evidence="3"/>
<gene>
    <name evidence="9" type="ORF">H9784_01890</name>
</gene>
<reference evidence="9" key="1">
    <citation type="journal article" date="2021" name="PeerJ">
        <title>Extensive microbial diversity within the chicken gut microbiome revealed by metagenomics and culture.</title>
        <authorList>
            <person name="Gilroy R."/>
            <person name="Ravi A."/>
            <person name="Getino M."/>
            <person name="Pursley I."/>
            <person name="Horton D.L."/>
            <person name="Alikhan N.F."/>
            <person name="Baker D."/>
            <person name="Gharbi K."/>
            <person name="Hall N."/>
            <person name="Watson M."/>
            <person name="Adriaenssens E.M."/>
            <person name="Foster-Nyarko E."/>
            <person name="Jarju S."/>
            <person name="Secka A."/>
            <person name="Antonio M."/>
            <person name="Oren A."/>
            <person name="Chaudhuri R.R."/>
            <person name="La Ragione R."/>
            <person name="Hildebrand F."/>
            <person name="Pallen M.J."/>
        </authorList>
    </citation>
    <scope>NUCLEOTIDE SEQUENCE</scope>
    <source>
        <strain evidence="9">5032</strain>
    </source>
</reference>
<dbReference type="GO" id="GO:0000049">
    <property type="term" value="F:tRNA binding"/>
    <property type="evidence" value="ECO:0007669"/>
    <property type="project" value="TreeGrafter"/>
</dbReference>
<dbReference type="GO" id="GO:0005737">
    <property type="term" value="C:cytoplasm"/>
    <property type="evidence" value="ECO:0007669"/>
    <property type="project" value="UniProtKB-SubCell"/>
</dbReference>
<dbReference type="Gene3D" id="3.90.870.10">
    <property type="entry name" value="DHBP synthase"/>
    <property type="match status" value="1"/>
</dbReference>
<evidence type="ECO:0000256" key="2">
    <source>
        <dbReference type="ARBA" id="ARBA00007663"/>
    </source>
</evidence>
<evidence type="ECO:0000313" key="9">
    <source>
        <dbReference type="EMBL" id="HJA78312.1"/>
    </source>
</evidence>
<dbReference type="InterPro" id="IPR050156">
    <property type="entry name" value="TC-AMP_synthase_SUA5"/>
</dbReference>
<feature type="region of interest" description="Disordered" evidence="7">
    <location>
        <begin position="1"/>
        <end position="28"/>
    </location>
</feature>
<dbReference type="AlphaFoldDB" id="A0A9D2KP24"/>
<dbReference type="Proteomes" id="UP000823821">
    <property type="component" value="Unassembled WGS sequence"/>
</dbReference>
<dbReference type="GO" id="GO:0006450">
    <property type="term" value="P:regulation of translational fidelity"/>
    <property type="evidence" value="ECO:0007669"/>
    <property type="project" value="TreeGrafter"/>
</dbReference>
<name>A0A9D2KP24_9BACT</name>
<protein>
    <recommendedName>
        <fullName evidence="3">L-threonylcarbamoyladenylate synthase</fullName>
        <ecNumber evidence="3">2.7.7.87</ecNumber>
    </recommendedName>
</protein>
<reference evidence="9" key="2">
    <citation type="submission" date="2021-04" db="EMBL/GenBank/DDBJ databases">
        <authorList>
            <person name="Gilroy R."/>
        </authorList>
    </citation>
    <scope>NUCLEOTIDE SEQUENCE</scope>
    <source>
        <strain evidence="9">5032</strain>
    </source>
</reference>
<accession>A0A9D2KP24</accession>
<dbReference type="EMBL" id="DWZD01000014">
    <property type="protein sequence ID" value="HJA78312.1"/>
    <property type="molecule type" value="Genomic_DNA"/>
</dbReference>
<keyword evidence="4" id="KW-0963">Cytoplasm</keyword>
<evidence type="ECO:0000313" key="10">
    <source>
        <dbReference type="Proteomes" id="UP000823821"/>
    </source>
</evidence>
<dbReference type="GO" id="GO:0003725">
    <property type="term" value="F:double-stranded RNA binding"/>
    <property type="evidence" value="ECO:0007669"/>
    <property type="project" value="InterPro"/>
</dbReference>
<proteinExistence type="inferred from homology"/>
<evidence type="ECO:0000256" key="1">
    <source>
        <dbReference type="ARBA" id="ARBA00004496"/>
    </source>
</evidence>
<evidence type="ECO:0000256" key="3">
    <source>
        <dbReference type="ARBA" id="ARBA00012584"/>
    </source>
</evidence>
<feature type="domain" description="YrdC-like" evidence="8">
    <location>
        <begin position="26"/>
        <end position="221"/>
    </location>
</feature>
<dbReference type="PANTHER" id="PTHR17490">
    <property type="entry name" value="SUA5"/>
    <property type="match status" value="1"/>
</dbReference>
<dbReference type="SUPFAM" id="SSF55821">
    <property type="entry name" value="YrdC/RibB"/>
    <property type="match status" value="1"/>
</dbReference>
<comment type="catalytic activity">
    <reaction evidence="6">
        <text>L-threonine + hydrogencarbonate + ATP = L-threonylcarbamoyladenylate + diphosphate + H2O</text>
        <dbReference type="Rhea" id="RHEA:36407"/>
        <dbReference type="ChEBI" id="CHEBI:15377"/>
        <dbReference type="ChEBI" id="CHEBI:17544"/>
        <dbReference type="ChEBI" id="CHEBI:30616"/>
        <dbReference type="ChEBI" id="CHEBI:33019"/>
        <dbReference type="ChEBI" id="CHEBI:57926"/>
        <dbReference type="ChEBI" id="CHEBI:73682"/>
        <dbReference type="EC" id="2.7.7.87"/>
    </reaction>
</comment>
<comment type="subcellular location">
    <subcellularLocation>
        <location evidence="1">Cytoplasm</location>
    </subcellularLocation>
</comment>
<evidence type="ECO:0000256" key="7">
    <source>
        <dbReference type="SAM" id="MobiDB-lite"/>
    </source>
</evidence>